<evidence type="ECO:0000313" key="2">
    <source>
        <dbReference type="EMBL" id="THU90137.1"/>
    </source>
</evidence>
<evidence type="ECO:0000313" key="3">
    <source>
        <dbReference type="Proteomes" id="UP000297245"/>
    </source>
</evidence>
<dbReference type="OrthoDB" id="2548432at2759"/>
<dbReference type="EMBL" id="ML179345">
    <property type="protein sequence ID" value="THU90137.1"/>
    <property type="molecule type" value="Genomic_DNA"/>
</dbReference>
<gene>
    <name evidence="2" type="ORF">K435DRAFT_864609</name>
</gene>
<feature type="transmembrane region" description="Helical" evidence="1">
    <location>
        <begin position="95"/>
        <end position="117"/>
    </location>
</feature>
<evidence type="ECO:0008006" key="4">
    <source>
        <dbReference type="Google" id="ProtNLM"/>
    </source>
</evidence>
<dbReference type="Proteomes" id="UP000297245">
    <property type="component" value="Unassembled WGS sequence"/>
</dbReference>
<feature type="transmembrane region" description="Helical" evidence="1">
    <location>
        <begin position="15"/>
        <end position="39"/>
    </location>
</feature>
<keyword evidence="1" id="KW-0812">Transmembrane</keyword>
<organism evidence="2 3">
    <name type="scientific">Dendrothele bispora (strain CBS 962.96)</name>
    <dbReference type="NCBI Taxonomy" id="1314807"/>
    <lineage>
        <taxon>Eukaryota</taxon>
        <taxon>Fungi</taxon>
        <taxon>Dikarya</taxon>
        <taxon>Basidiomycota</taxon>
        <taxon>Agaricomycotina</taxon>
        <taxon>Agaricomycetes</taxon>
        <taxon>Agaricomycetidae</taxon>
        <taxon>Agaricales</taxon>
        <taxon>Agaricales incertae sedis</taxon>
        <taxon>Dendrothele</taxon>
    </lineage>
</organism>
<evidence type="ECO:0000256" key="1">
    <source>
        <dbReference type="SAM" id="Phobius"/>
    </source>
</evidence>
<accession>A0A4S8LLQ5</accession>
<reference evidence="2 3" key="1">
    <citation type="journal article" date="2019" name="Nat. Ecol. Evol.">
        <title>Megaphylogeny resolves global patterns of mushroom evolution.</title>
        <authorList>
            <person name="Varga T."/>
            <person name="Krizsan K."/>
            <person name="Foldi C."/>
            <person name="Dima B."/>
            <person name="Sanchez-Garcia M."/>
            <person name="Sanchez-Ramirez S."/>
            <person name="Szollosi G.J."/>
            <person name="Szarkandi J.G."/>
            <person name="Papp V."/>
            <person name="Albert L."/>
            <person name="Andreopoulos W."/>
            <person name="Angelini C."/>
            <person name="Antonin V."/>
            <person name="Barry K.W."/>
            <person name="Bougher N.L."/>
            <person name="Buchanan P."/>
            <person name="Buyck B."/>
            <person name="Bense V."/>
            <person name="Catcheside P."/>
            <person name="Chovatia M."/>
            <person name="Cooper J."/>
            <person name="Damon W."/>
            <person name="Desjardin D."/>
            <person name="Finy P."/>
            <person name="Geml J."/>
            <person name="Haridas S."/>
            <person name="Hughes K."/>
            <person name="Justo A."/>
            <person name="Karasinski D."/>
            <person name="Kautmanova I."/>
            <person name="Kiss B."/>
            <person name="Kocsube S."/>
            <person name="Kotiranta H."/>
            <person name="LaButti K.M."/>
            <person name="Lechner B.E."/>
            <person name="Liimatainen K."/>
            <person name="Lipzen A."/>
            <person name="Lukacs Z."/>
            <person name="Mihaltcheva S."/>
            <person name="Morgado L.N."/>
            <person name="Niskanen T."/>
            <person name="Noordeloos M.E."/>
            <person name="Ohm R.A."/>
            <person name="Ortiz-Santana B."/>
            <person name="Ovrebo C."/>
            <person name="Racz N."/>
            <person name="Riley R."/>
            <person name="Savchenko A."/>
            <person name="Shiryaev A."/>
            <person name="Soop K."/>
            <person name="Spirin V."/>
            <person name="Szebenyi C."/>
            <person name="Tomsovsky M."/>
            <person name="Tulloss R.E."/>
            <person name="Uehling J."/>
            <person name="Grigoriev I.V."/>
            <person name="Vagvolgyi C."/>
            <person name="Papp T."/>
            <person name="Martin F.M."/>
            <person name="Miettinen O."/>
            <person name="Hibbett D.S."/>
            <person name="Nagy L.G."/>
        </authorList>
    </citation>
    <scope>NUCLEOTIDE SEQUENCE [LARGE SCALE GENOMIC DNA]</scope>
    <source>
        <strain evidence="2 3">CBS 962.96</strain>
    </source>
</reference>
<feature type="transmembrane region" description="Helical" evidence="1">
    <location>
        <begin position="186"/>
        <end position="209"/>
    </location>
</feature>
<name>A0A4S8LLQ5_DENBC</name>
<proteinExistence type="predicted"/>
<dbReference type="AlphaFoldDB" id="A0A4S8LLQ5"/>
<protein>
    <recommendedName>
        <fullName evidence="4">G-protein coupled receptors family 1 profile domain-containing protein</fullName>
    </recommendedName>
</protein>
<sequence>MALIYSSDPEKRKTLAFISCVIAVAFGTVPSILFLNILIKNFTAIGTDNVNLAEEMKPYILSLSFFSPWSSICVDLILLIRLIPLLRLPGAPNKTALLGPLFLLKLGRVAAVSVFTFNLTKKSKTLLSDDPTQFYTVASHMLESKVVWCLQLADNALCSFFFLFLMQRTISKTLRNTSGYVQRLRVLFLIAVSNFVFPVIFVAIELILVTRNLGYFALGAINISRTNIEIIGILFATIWASTRSNGGVTGSTDSKIDADSSAVIASDNTHSLPIELSGLNMSKRDGSVAAASEILSTPEV</sequence>
<feature type="transmembrane region" description="Helical" evidence="1">
    <location>
        <begin position="59"/>
        <end position="83"/>
    </location>
</feature>
<keyword evidence="3" id="KW-1185">Reference proteome</keyword>
<keyword evidence="1" id="KW-1133">Transmembrane helix</keyword>
<keyword evidence="1" id="KW-0472">Membrane</keyword>